<keyword evidence="2" id="KW-1185">Reference proteome</keyword>
<dbReference type="Proteomes" id="UP000182569">
    <property type="component" value="Chromosome"/>
</dbReference>
<gene>
    <name evidence="1" type="ORF">A7L45_12495</name>
</gene>
<accession>A0A1J0GIR0</accession>
<name>A0A1J0GIR0_9CLOT</name>
<dbReference type="KEGG" id="ceu:A7L45_12495"/>
<dbReference type="RefSeq" id="WP_071613123.1">
    <property type="nucleotide sequence ID" value="NZ_CP015756.1"/>
</dbReference>
<evidence type="ECO:0008006" key="3">
    <source>
        <dbReference type="Google" id="ProtNLM"/>
    </source>
</evidence>
<protein>
    <recommendedName>
        <fullName evidence="3">HNH nuclease domain-containing protein</fullName>
    </recommendedName>
</protein>
<dbReference type="EMBL" id="CP015756">
    <property type="protein sequence ID" value="APC40832.1"/>
    <property type="molecule type" value="Genomic_DNA"/>
</dbReference>
<organism evidence="1 2">
    <name type="scientific">Clostridium estertheticum subsp. estertheticum</name>
    <dbReference type="NCBI Taxonomy" id="1552"/>
    <lineage>
        <taxon>Bacteria</taxon>
        <taxon>Bacillati</taxon>
        <taxon>Bacillota</taxon>
        <taxon>Clostridia</taxon>
        <taxon>Eubacteriales</taxon>
        <taxon>Clostridiaceae</taxon>
        <taxon>Clostridium</taxon>
    </lineage>
</organism>
<evidence type="ECO:0000313" key="1">
    <source>
        <dbReference type="EMBL" id="APC40832.1"/>
    </source>
</evidence>
<sequence length="728" mass="84998">MKVTDFINIRSEDDEIMRNKLLEVYPDGCTKNIITLDFYDEFKRSQKISKLNRKDYIVKKLGLNYFRNGGVFSVENIEENLINCCPNKIIDNLVSFHENNSGLYLSIGIHCKNSNISIVDYLKKLGYTVKTCKYTMEDTFTDDSEFSYSDIDVYNLKKLIKEYTCVKSSIALFVNLKSKQSLDSRLGVKWIDPPSWNRAAFTEEEITLIVKTLSKREVIQESSDGLISLNIYFGKDSIEDIAILVKNNNIFKCHFKFSGVVKEKLIEFGYLSHNDIDFKILRDIRNLNTEGESLKFTSFNASENSSLYSRINKRRLKLDISVGDYLNTLGVEYLKENLNVIYTIDVIKDILKSYADEDNFVNVPIGDKMYDTLKMLPKRNGYTTYTEMIKALGFNYKRGRIENSERRIMDYEKILKEDYIVYDNKVYIHSLDNLYGNLSSYCTKRNIKLEEYLSSIGLERIDSYKDLPIDYIPYDWKEEQRKKLLNLDVKTKIALMLESFSDEDNNVCVESRSSEYSYLDRISTIKDISITTLIESYGYTRVFKNRVNGVSIEVDKSVFGISEDEKEQREKYLEELEAIQNSGPITELATIEKQKRNATLSDKLKKLYSRRCQICSTEDIGLKIPIIEDEKGKRYVEMHHIQNLSEEVCDDLSLDTYKNGIVLCCYHHKYVHKHLGGFKELVKDRNNLFYLRSVKGKLLRIYTNYHLETLTTIEQIRDNLQNDDTKIQ</sequence>
<reference evidence="2" key="1">
    <citation type="journal article" date="2016" name="Front. Microbiol.">
        <title>Complete Genome Sequence of Clostridium estertheticum DSM 8809, a Microbe Identified in Spoiled Vacuum Packed Beef.</title>
        <authorList>
            <person name="Yu Z."/>
            <person name="Gunn L."/>
            <person name="Brennan E."/>
            <person name="Reid R."/>
            <person name="Wall P.G."/>
            <person name="Gaora O.P."/>
            <person name="Hurley D."/>
            <person name="Bolton D."/>
            <person name="Fanning S."/>
        </authorList>
    </citation>
    <scope>NUCLEOTIDE SEQUENCE [LARGE SCALE GENOMIC DNA]</scope>
    <source>
        <strain evidence="2">DSM 8809</strain>
    </source>
</reference>
<dbReference type="OrthoDB" id="9779761at2"/>
<evidence type="ECO:0000313" key="2">
    <source>
        <dbReference type="Proteomes" id="UP000182569"/>
    </source>
</evidence>
<proteinExistence type="predicted"/>
<dbReference type="AlphaFoldDB" id="A0A1J0GIR0"/>